<sequence>MKKMLTKKMVYIPAVIVLVIIALAFSRGKKETHEYVQVVRSDVRQEVGVTGKVKPLQSVALSFERGGRIAAVPADAGTPVSQGQSLLVLDTTNERLELTQAESTLLADQSKLAELKRGTRTEDLAILESKLSAARTDFAQARQKLLDTVQDSFTSADDAVRNYAEQFFDNPRSSSPQINVNVSDSQLKIDLNTLINTTEIALVSWSPVITSADTGSNLEELAVIARTNLTLVKNLLDKLALAINALTPTQSLSATTISTYRSNVSTARSAVNAAVTSLTTGENGLTTAAGALDLAQKNIDLARAGTASEQIAAQEAVIKLDQAKIDAARHKIAVAAIRAPFSGTVTRQDGKQGEVVAANQELVWVISGGKLEVEAFVPEVDIGSIFVGDKTEVTFDAFSGETFWGTVAYIDPAETDIDGVPTYKIRLSLGAEDPRVRPGMTANLSIQVAEHAGTLSVPYRALSGRNGERFVFLQNSNGEVIETPVSIGIRGINGEVEIVSGLSEGDTIAIPISK</sequence>
<proteinExistence type="inferred from homology"/>
<dbReference type="AlphaFoldDB" id="A0A1F6EH13"/>
<dbReference type="PANTHER" id="PTHR32347:SF27">
    <property type="entry name" value="RND EFFLUX PUMP MEMBRANE FUSION PROTEIN BARREL-SANDWICH DOMAIN-CONTAINING PROTEIN"/>
    <property type="match status" value="1"/>
</dbReference>
<dbReference type="Proteomes" id="UP000177306">
    <property type="component" value="Unassembled WGS sequence"/>
</dbReference>
<organism evidence="5 6">
    <name type="scientific">Candidatus Kaiserbacteria bacterium RIFCSPLOWO2_01_FULL_53_17</name>
    <dbReference type="NCBI Taxonomy" id="1798511"/>
    <lineage>
        <taxon>Bacteria</taxon>
        <taxon>Candidatus Kaiseribacteriota</taxon>
    </lineage>
</organism>
<keyword evidence="3" id="KW-0175">Coiled coil</keyword>
<comment type="caution">
    <text evidence="5">The sequence shown here is derived from an EMBL/GenBank/DDBJ whole genome shotgun (WGS) entry which is preliminary data.</text>
</comment>
<dbReference type="Pfam" id="PF25954">
    <property type="entry name" value="Beta-barrel_RND_2"/>
    <property type="match status" value="1"/>
</dbReference>
<feature type="domain" description="CusB-like beta-barrel" evidence="4">
    <location>
        <begin position="373"/>
        <end position="447"/>
    </location>
</feature>
<comment type="similarity">
    <text evidence="2">Belongs to the membrane fusion protein (MFP) (TC 8.A.1) family.</text>
</comment>
<dbReference type="NCBIfam" id="TIGR01730">
    <property type="entry name" value="RND_mfp"/>
    <property type="match status" value="1"/>
</dbReference>
<name>A0A1F6EH13_9BACT</name>
<dbReference type="Gene3D" id="2.40.50.100">
    <property type="match status" value="1"/>
</dbReference>
<dbReference type="GO" id="GO:0030313">
    <property type="term" value="C:cell envelope"/>
    <property type="evidence" value="ECO:0007669"/>
    <property type="project" value="UniProtKB-SubCell"/>
</dbReference>
<protein>
    <recommendedName>
        <fullName evidence="4">CusB-like beta-barrel domain-containing protein</fullName>
    </recommendedName>
</protein>
<accession>A0A1F6EH13</accession>
<dbReference type="InterPro" id="IPR058792">
    <property type="entry name" value="Beta-barrel_RND_2"/>
</dbReference>
<evidence type="ECO:0000313" key="6">
    <source>
        <dbReference type="Proteomes" id="UP000177306"/>
    </source>
</evidence>
<dbReference type="SUPFAM" id="SSF111369">
    <property type="entry name" value="HlyD-like secretion proteins"/>
    <property type="match status" value="2"/>
</dbReference>
<evidence type="ECO:0000259" key="4">
    <source>
        <dbReference type="Pfam" id="PF25954"/>
    </source>
</evidence>
<comment type="subcellular location">
    <subcellularLocation>
        <location evidence="1">Cell envelope</location>
    </subcellularLocation>
</comment>
<gene>
    <name evidence="5" type="ORF">A3A38_04340</name>
</gene>
<evidence type="ECO:0000256" key="3">
    <source>
        <dbReference type="ARBA" id="ARBA00023054"/>
    </source>
</evidence>
<dbReference type="Gene3D" id="2.40.30.170">
    <property type="match status" value="1"/>
</dbReference>
<dbReference type="Gene3D" id="2.40.420.20">
    <property type="match status" value="1"/>
</dbReference>
<reference evidence="5 6" key="1">
    <citation type="journal article" date="2016" name="Nat. Commun.">
        <title>Thousands of microbial genomes shed light on interconnected biogeochemical processes in an aquifer system.</title>
        <authorList>
            <person name="Anantharaman K."/>
            <person name="Brown C.T."/>
            <person name="Hug L.A."/>
            <person name="Sharon I."/>
            <person name="Castelle C.J."/>
            <person name="Probst A.J."/>
            <person name="Thomas B.C."/>
            <person name="Singh A."/>
            <person name="Wilkins M.J."/>
            <person name="Karaoz U."/>
            <person name="Brodie E.L."/>
            <person name="Williams K.H."/>
            <person name="Hubbard S.S."/>
            <person name="Banfield J.F."/>
        </authorList>
    </citation>
    <scope>NUCLEOTIDE SEQUENCE [LARGE SCALE GENOMIC DNA]</scope>
</reference>
<evidence type="ECO:0000313" key="5">
    <source>
        <dbReference type="EMBL" id="OGG72941.1"/>
    </source>
</evidence>
<dbReference type="Gene3D" id="1.10.287.470">
    <property type="entry name" value="Helix hairpin bin"/>
    <property type="match status" value="1"/>
</dbReference>
<dbReference type="GO" id="GO:0016020">
    <property type="term" value="C:membrane"/>
    <property type="evidence" value="ECO:0007669"/>
    <property type="project" value="InterPro"/>
</dbReference>
<dbReference type="GO" id="GO:0022857">
    <property type="term" value="F:transmembrane transporter activity"/>
    <property type="evidence" value="ECO:0007669"/>
    <property type="project" value="InterPro"/>
</dbReference>
<dbReference type="PANTHER" id="PTHR32347">
    <property type="entry name" value="EFFLUX SYSTEM COMPONENT YKNX-RELATED"/>
    <property type="match status" value="1"/>
</dbReference>
<evidence type="ECO:0000256" key="1">
    <source>
        <dbReference type="ARBA" id="ARBA00004196"/>
    </source>
</evidence>
<dbReference type="EMBL" id="MFLY01000021">
    <property type="protein sequence ID" value="OGG72941.1"/>
    <property type="molecule type" value="Genomic_DNA"/>
</dbReference>
<dbReference type="InterPro" id="IPR006143">
    <property type="entry name" value="RND_pump_MFP"/>
</dbReference>
<evidence type="ECO:0000256" key="2">
    <source>
        <dbReference type="ARBA" id="ARBA00009477"/>
    </source>
</evidence>
<dbReference type="InterPro" id="IPR050465">
    <property type="entry name" value="UPF0194_transport"/>
</dbReference>